<sequence length="386" mass="41320">LMDTYTWGVTWALVLMVIACRGQTDEDEKRPYKFAFAIEGYQHRSEEKDERGIIMGEFGFVTGDGVYHVTVYATDENGNFKILSMKNFYIGLPGEGTTVAPSTRATNLPPALSTTRSPILQHLDGLRGCSSCVIPDKEKPGQPSQSSSGPSDGGSLLGRRPGSTSRPTSSIGKPSLAASSGTTVSPGRGPQSTFGGRGVTPGGIEGQRVSSVSQQGKGRSQYNLTPGVGIGSQKSTGGDFGRQPITAGGPSSGNKGLGELSVRQKVDTSGRPQAQDSGGASPPYKSGLPPGMTMEDLMALLYKFNYTLKYHGHHESGYRNGDKEGGYFFNGRDGFGRNVEYLANEFGFQPNITLVDLGLQSPDTPKESNEEPNEIKGNEFKWFYKK</sequence>
<dbReference type="AlphaFoldDB" id="A0A1B6I4R6"/>
<dbReference type="InterPro" id="IPR031311">
    <property type="entry name" value="CHIT_BIND_RR_consensus"/>
</dbReference>
<dbReference type="InterPro" id="IPR050468">
    <property type="entry name" value="Cuticle_Struct_Prot"/>
</dbReference>
<dbReference type="PANTHER" id="PTHR10380:SF119">
    <property type="entry name" value="PROTEIN LETHAL(3)MALIGNANT BLOOD NEOPLASM 1"/>
    <property type="match status" value="1"/>
</dbReference>
<evidence type="ECO:0000256" key="2">
    <source>
        <dbReference type="PROSITE-ProRule" id="PRU00497"/>
    </source>
</evidence>
<feature type="signal peptide" evidence="4">
    <location>
        <begin position="1"/>
        <end position="22"/>
    </location>
</feature>
<dbReference type="EMBL" id="GECU01025775">
    <property type="protein sequence ID" value="JAS81931.1"/>
    <property type="molecule type" value="Transcribed_RNA"/>
</dbReference>
<dbReference type="PROSITE" id="PS51155">
    <property type="entry name" value="CHIT_BIND_RR_2"/>
    <property type="match status" value="2"/>
</dbReference>
<organism evidence="5">
    <name type="scientific">Homalodisca liturata</name>
    <dbReference type="NCBI Taxonomy" id="320908"/>
    <lineage>
        <taxon>Eukaryota</taxon>
        <taxon>Metazoa</taxon>
        <taxon>Ecdysozoa</taxon>
        <taxon>Arthropoda</taxon>
        <taxon>Hexapoda</taxon>
        <taxon>Insecta</taxon>
        <taxon>Pterygota</taxon>
        <taxon>Neoptera</taxon>
        <taxon>Paraneoptera</taxon>
        <taxon>Hemiptera</taxon>
        <taxon>Auchenorrhyncha</taxon>
        <taxon>Membracoidea</taxon>
        <taxon>Cicadellidae</taxon>
        <taxon>Cicadellinae</taxon>
        <taxon>Proconiini</taxon>
        <taxon>Homalodisca</taxon>
    </lineage>
</organism>
<feature type="non-terminal residue" evidence="5">
    <location>
        <position position="1"/>
    </location>
</feature>
<feature type="compositionally biased region" description="Polar residues" evidence="3">
    <location>
        <begin position="208"/>
        <end position="224"/>
    </location>
</feature>
<feature type="region of interest" description="Disordered" evidence="3">
    <location>
        <begin position="131"/>
        <end position="289"/>
    </location>
</feature>
<feature type="compositionally biased region" description="Low complexity" evidence="3">
    <location>
        <begin position="141"/>
        <end position="150"/>
    </location>
</feature>
<dbReference type="PROSITE" id="PS00233">
    <property type="entry name" value="CHIT_BIND_RR_1"/>
    <property type="match status" value="1"/>
</dbReference>
<keyword evidence="1 2" id="KW-0193">Cuticle</keyword>
<name>A0A1B6I4R6_9HEMI</name>
<dbReference type="GO" id="GO:0062129">
    <property type="term" value="C:chitin-based extracellular matrix"/>
    <property type="evidence" value="ECO:0007669"/>
    <property type="project" value="TreeGrafter"/>
</dbReference>
<evidence type="ECO:0000256" key="3">
    <source>
        <dbReference type="SAM" id="MobiDB-lite"/>
    </source>
</evidence>
<reference evidence="5" key="1">
    <citation type="submission" date="2015-11" db="EMBL/GenBank/DDBJ databases">
        <title>De novo transcriptome assembly of four potential Pierce s Disease insect vectors from Arizona vineyards.</title>
        <authorList>
            <person name="Tassone E.E."/>
        </authorList>
    </citation>
    <scope>NUCLEOTIDE SEQUENCE</scope>
</reference>
<dbReference type="InterPro" id="IPR000618">
    <property type="entry name" value="Insect_cuticle"/>
</dbReference>
<evidence type="ECO:0008006" key="6">
    <source>
        <dbReference type="Google" id="ProtNLM"/>
    </source>
</evidence>
<evidence type="ECO:0000313" key="5">
    <source>
        <dbReference type="EMBL" id="JAS81931.1"/>
    </source>
</evidence>
<evidence type="ECO:0000256" key="1">
    <source>
        <dbReference type="ARBA" id="ARBA00022460"/>
    </source>
</evidence>
<dbReference type="GO" id="GO:0008010">
    <property type="term" value="F:structural constituent of chitin-based larval cuticle"/>
    <property type="evidence" value="ECO:0007669"/>
    <property type="project" value="TreeGrafter"/>
</dbReference>
<feature type="compositionally biased region" description="Low complexity" evidence="3">
    <location>
        <begin position="157"/>
        <end position="170"/>
    </location>
</feature>
<gene>
    <name evidence="5" type="ORF">g.9188</name>
</gene>
<dbReference type="PANTHER" id="PTHR10380">
    <property type="entry name" value="CUTICLE PROTEIN"/>
    <property type="match status" value="1"/>
</dbReference>
<evidence type="ECO:0000256" key="4">
    <source>
        <dbReference type="SAM" id="SignalP"/>
    </source>
</evidence>
<feature type="compositionally biased region" description="Gly residues" evidence="3">
    <location>
        <begin position="195"/>
        <end position="205"/>
    </location>
</feature>
<feature type="chain" id="PRO_5008584795" description="Protein lethal(3)malignant blood neoplasm 1" evidence="4">
    <location>
        <begin position="23"/>
        <end position="386"/>
    </location>
</feature>
<feature type="compositionally biased region" description="Polar residues" evidence="3">
    <location>
        <begin position="177"/>
        <end position="194"/>
    </location>
</feature>
<dbReference type="Pfam" id="PF00379">
    <property type="entry name" value="Chitin_bind_4"/>
    <property type="match status" value="2"/>
</dbReference>
<proteinExistence type="predicted"/>
<protein>
    <recommendedName>
        <fullName evidence="6">Protein lethal(3)malignant blood neoplasm 1</fullName>
    </recommendedName>
</protein>
<accession>A0A1B6I4R6</accession>
<keyword evidence="4" id="KW-0732">Signal</keyword>